<dbReference type="SMART" id="SM00174">
    <property type="entry name" value="RHO"/>
    <property type="match status" value="1"/>
</dbReference>
<name>A0A835NRB3_9PASS</name>
<comment type="caution">
    <text evidence="11">The sequence shown here is derived from an EMBL/GenBank/DDBJ whole genome shotgun (WGS) entry which is preliminary data.</text>
</comment>
<keyword evidence="7" id="KW-0472">Membrane</keyword>
<evidence type="ECO:0000313" key="11">
    <source>
        <dbReference type="EMBL" id="KAG0120733.1"/>
    </source>
</evidence>
<dbReference type="GO" id="GO:0007264">
    <property type="term" value="P:small GTPase-mediated signal transduction"/>
    <property type="evidence" value="ECO:0007669"/>
    <property type="project" value="InterPro"/>
</dbReference>
<evidence type="ECO:0000313" key="12">
    <source>
        <dbReference type="EMBL" id="KAI1237529.1"/>
    </source>
</evidence>
<dbReference type="PROSITE" id="PS51419">
    <property type="entry name" value="RAB"/>
    <property type="match status" value="1"/>
</dbReference>
<evidence type="ECO:0000256" key="4">
    <source>
        <dbReference type="ARBA" id="ARBA00022481"/>
    </source>
</evidence>
<keyword evidence="4" id="KW-0488">Methylation</keyword>
<dbReference type="OrthoDB" id="8830751at2759"/>
<keyword evidence="8" id="KW-0449">Lipoprotein</keyword>
<accession>A0A835NRB3</accession>
<feature type="region of interest" description="Disordered" evidence="10">
    <location>
        <begin position="222"/>
        <end position="251"/>
    </location>
</feature>
<dbReference type="InterPro" id="IPR001806">
    <property type="entry name" value="Small_GTPase"/>
</dbReference>
<evidence type="ECO:0000256" key="8">
    <source>
        <dbReference type="ARBA" id="ARBA00023288"/>
    </source>
</evidence>
<dbReference type="Pfam" id="PF00071">
    <property type="entry name" value="Ras"/>
    <property type="match status" value="1"/>
</dbReference>
<keyword evidence="13" id="KW-1185">Reference proteome</keyword>
<dbReference type="GO" id="GO:0030036">
    <property type="term" value="P:actin cytoskeleton organization"/>
    <property type="evidence" value="ECO:0007669"/>
    <property type="project" value="UniProtKB-ARBA"/>
</dbReference>
<evidence type="ECO:0000256" key="2">
    <source>
        <dbReference type="ARBA" id="ARBA00010142"/>
    </source>
</evidence>
<comment type="subcellular location">
    <subcellularLocation>
        <location evidence="1">Cell membrane</location>
        <topology evidence="1">Lipid-anchor</topology>
    </subcellularLocation>
</comment>
<feature type="region of interest" description="Disordered" evidence="10">
    <location>
        <begin position="772"/>
        <end position="791"/>
    </location>
</feature>
<protein>
    <recommendedName>
        <fullName evidence="14">Rho-related GTP-binding protein RhoJ</fullName>
    </recommendedName>
</protein>
<dbReference type="PANTHER" id="PTHR24072">
    <property type="entry name" value="RHO FAMILY GTPASE"/>
    <property type="match status" value="1"/>
</dbReference>
<evidence type="ECO:0000256" key="1">
    <source>
        <dbReference type="ARBA" id="ARBA00004193"/>
    </source>
</evidence>
<keyword evidence="5" id="KW-0547">Nucleotide-binding</keyword>
<dbReference type="Proteomes" id="UP000618051">
    <property type="component" value="Unassembled WGS sequence"/>
</dbReference>
<dbReference type="SMART" id="SM00173">
    <property type="entry name" value="RAS"/>
    <property type="match status" value="1"/>
</dbReference>
<feature type="region of interest" description="Disordered" evidence="10">
    <location>
        <begin position="916"/>
        <end position="935"/>
    </location>
</feature>
<evidence type="ECO:0000256" key="3">
    <source>
        <dbReference type="ARBA" id="ARBA00022475"/>
    </source>
</evidence>
<evidence type="ECO:0000256" key="7">
    <source>
        <dbReference type="ARBA" id="ARBA00023136"/>
    </source>
</evidence>
<dbReference type="PRINTS" id="PR00449">
    <property type="entry name" value="RASTRNSFRMNG"/>
</dbReference>
<dbReference type="PROSITE" id="PS51420">
    <property type="entry name" value="RHO"/>
    <property type="match status" value="1"/>
</dbReference>
<dbReference type="PROSITE" id="PS51421">
    <property type="entry name" value="RAS"/>
    <property type="match status" value="1"/>
</dbReference>
<dbReference type="AlphaFoldDB" id="A0A835NRB3"/>
<sequence>MNCKEENDNCTDGSRNNTKKMLKCVVVGDGAVGKTCLLMSYANDAFPEEYVPTVFDHYAVTVTVGGQQHLLGLYDTAGQEDYNQLRPLSYPNTDVFLICFSVVNPASYHNVQEEWVPELKVCMPNVPYVLIGTQIDLRDDPKTLARLLYMKEKPLTYEHGVKLAKEIGAQCYLECSALTQKGLKTVFDEAIMTIFHPKKKKKRCAKCHRCCTLQSQLSSVKTSRLERQRRSHASETGNMTRKGSFSPKHRSSPFCETSKLYHPWPTLCFPNPPELFCSLFPLLQTAPTETRMPAWLPTLGIRLARSGDTSVCSNHMEAKYFCKKPHQSGVVNLLSYCSLSPPIGFFSLCCHFPSSQRELCQLQSGCCPQEWTSPPGADDAAADSREVGSPAQRGREAPVISSCCWELCLFTEASLGILQLCTSQQHRHSKVNSKGYLLSPAAASGYPGSAMRLACHGFHPQAGNHSTSTHRFEDCLPLTNPFPLHTNMDENTVVPYLRQTSSPHYWYLLQMAWLLKPSSVRCRGPGHATEFVSIPRQSSCWRVMYESLVEEVLNLKLQFQTEFSKYFQADPCKEIFEVFERDVNSSESCYHIKTTYRCLCPSEPCENTRTVELAQPCHFQHDLKEVPQKLTACPGPPRALKRRPVMLFYPTLKKENLEITEHFVGSQLHGTGGASAVTGGEHGVTYLKLSGTWEQKSVLLGGSRNHTLTAKNVRSSLQEENEFRDPEQQAKNHKYGLRLVEGLGGASVESHLGTWGSAAPRDWEDFKEGCREEQGDGVQGELNPDVSGRRNTYQHIGKEDDELSTLWSSSQDRWGKIQISGMVIWAGTAAAGELSFQGQWAGTGGYFDKSKHCMAVTIVVQYILPTSPSCSPVWLHQSKPFSHPAVFCSDHLLRFLLSYRVPDFLLAAKKGSLPLSNPASNPETAAQPDSIREIQ</sequence>
<dbReference type="CDD" id="cd04135">
    <property type="entry name" value="Tc10"/>
    <property type="match status" value="1"/>
</dbReference>
<comment type="similarity">
    <text evidence="2">Belongs to the small GTPase superfamily. Rho family.</text>
</comment>
<keyword evidence="9" id="KW-0636">Prenylation</keyword>
<evidence type="ECO:0000256" key="6">
    <source>
        <dbReference type="ARBA" id="ARBA00023134"/>
    </source>
</evidence>
<dbReference type="GO" id="GO:0005886">
    <property type="term" value="C:plasma membrane"/>
    <property type="evidence" value="ECO:0007669"/>
    <property type="project" value="UniProtKB-SubCell"/>
</dbReference>
<keyword evidence="6" id="KW-0342">GTP-binding</keyword>
<gene>
    <name evidence="12" type="ORF">IHE44_0013607</name>
    <name evidence="11" type="ORF">IHE44_012088</name>
</gene>
<dbReference type="GO" id="GO:0003924">
    <property type="term" value="F:GTPase activity"/>
    <property type="evidence" value="ECO:0007669"/>
    <property type="project" value="InterPro"/>
</dbReference>
<evidence type="ECO:0000256" key="9">
    <source>
        <dbReference type="ARBA" id="ARBA00023289"/>
    </source>
</evidence>
<organism evidence="11">
    <name type="scientific">Lamprotornis superbus</name>
    <dbReference type="NCBI Taxonomy" id="245042"/>
    <lineage>
        <taxon>Eukaryota</taxon>
        <taxon>Metazoa</taxon>
        <taxon>Chordata</taxon>
        <taxon>Craniata</taxon>
        <taxon>Vertebrata</taxon>
        <taxon>Euteleostomi</taxon>
        <taxon>Archelosauria</taxon>
        <taxon>Archosauria</taxon>
        <taxon>Dinosauria</taxon>
        <taxon>Saurischia</taxon>
        <taxon>Theropoda</taxon>
        <taxon>Coelurosauria</taxon>
        <taxon>Aves</taxon>
        <taxon>Neognathae</taxon>
        <taxon>Neoaves</taxon>
        <taxon>Telluraves</taxon>
        <taxon>Australaves</taxon>
        <taxon>Passeriformes</taxon>
        <taxon>Sturnidae</taxon>
        <taxon>Lamprotornis</taxon>
    </lineage>
</organism>
<dbReference type="NCBIfam" id="TIGR00231">
    <property type="entry name" value="small_GTP"/>
    <property type="match status" value="1"/>
</dbReference>
<dbReference type="FunFam" id="3.40.50.300:FF:000438">
    <property type="entry name" value="Rho-related GTP-binding protein RhoJ"/>
    <property type="match status" value="1"/>
</dbReference>
<dbReference type="InterPro" id="IPR003578">
    <property type="entry name" value="Small_GTPase_Rho"/>
</dbReference>
<keyword evidence="3" id="KW-1003">Cell membrane</keyword>
<evidence type="ECO:0000256" key="5">
    <source>
        <dbReference type="ARBA" id="ARBA00022741"/>
    </source>
</evidence>
<reference evidence="11" key="1">
    <citation type="submission" date="2020-10" db="EMBL/GenBank/DDBJ databases">
        <title>Feather gene expression reveals the developmental basis of iridescence in African starlings.</title>
        <authorList>
            <person name="Rubenstein D.R."/>
        </authorList>
    </citation>
    <scope>NUCLEOTIDE SEQUENCE</scope>
    <source>
        <strain evidence="11">SS15</strain>
        <tissue evidence="11">Liver</tissue>
    </source>
</reference>
<evidence type="ECO:0008006" key="14">
    <source>
        <dbReference type="Google" id="ProtNLM"/>
    </source>
</evidence>
<evidence type="ECO:0000313" key="13">
    <source>
        <dbReference type="Proteomes" id="UP000618051"/>
    </source>
</evidence>
<proteinExistence type="inferred from homology"/>
<evidence type="ECO:0000256" key="10">
    <source>
        <dbReference type="SAM" id="MobiDB-lite"/>
    </source>
</evidence>
<dbReference type="Gene3D" id="3.40.50.300">
    <property type="entry name" value="P-loop containing nucleotide triphosphate hydrolases"/>
    <property type="match status" value="1"/>
</dbReference>
<dbReference type="SUPFAM" id="SSF52540">
    <property type="entry name" value="P-loop containing nucleoside triphosphate hydrolases"/>
    <property type="match status" value="1"/>
</dbReference>
<dbReference type="InterPro" id="IPR027417">
    <property type="entry name" value="P-loop_NTPase"/>
</dbReference>
<reference evidence="12 13" key="2">
    <citation type="journal article" date="2021" name="J. Hered.">
        <title>Feather Gene Expression Elucidates the Developmental Basis of Plumage Iridescence in African Starlings.</title>
        <authorList>
            <person name="Rubenstein D.R."/>
            <person name="Corvelo A."/>
            <person name="MacManes M.D."/>
            <person name="Maia R."/>
            <person name="Narzisi G."/>
            <person name="Rousaki A."/>
            <person name="Vandenabeele P."/>
            <person name="Shawkey M.D."/>
            <person name="Solomon J."/>
        </authorList>
    </citation>
    <scope>NUCLEOTIDE SEQUENCE [LARGE SCALE GENOMIC DNA]</scope>
    <source>
        <strain evidence="12">SS15</strain>
    </source>
</reference>
<reference evidence="12" key="3">
    <citation type="submission" date="2022-01" db="EMBL/GenBank/DDBJ databases">
        <authorList>
            <person name="Rubenstein D.R."/>
        </authorList>
    </citation>
    <scope>NUCLEOTIDE SEQUENCE</scope>
    <source>
        <strain evidence="12">SS15</strain>
        <tissue evidence="12">Liver</tissue>
    </source>
</reference>
<dbReference type="EMBL" id="JADDUC020000007">
    <property type="protein sequence ID" value="KAI1237529.1"/>
    <property type="molecule type" value="Genomic_DNA"/>
</dbReference>
<dbReference type="EMBL" id="JADDUC010000059">
    <property type="protein sequence ID" value="KAG0120733.1"/>
    <property type="molecule type" value="Genomic_DNA"/>
</dbReference>
<dbReference type="InterPro" id="IPR005225">
    <property type="entry name" value="Small_GTP-bd"/>
</dbReference>
<dbReference type="SMART" id="SM00175">
    <property type="entry name" value="RAB"/>
    <property type="match status" value="1"/>
</dbReference>
<dbReference type="GO" id="GO:0005525">
    <property type="term" value="F:GTP binding"/>
    <property type="evidence" value="ECO:0007669"/>
    <property type="project" value="UniProtKB-KW"/>
</dbReference>
<feature type="compositionally biased region" description="Polar residues" evidence="10">
    <location>
        <begin position="234"/>
        <end position="243"/>
    </location>
</feature>